<protein>
    <submittedName>
        <fullName evidence="1">Uncharacterized protein</fullName>
    </submittedName>
</protein>
<comment type="caution">
    <text evidence="1">The sequence shown here is derived from an EMBL/GenBank/DDBJ whole genome shotgun (WGS) entry which is preliminary data.</text>
</comment>
<evidence type="ECO:0000313" key="2">
    <source>
        <dbReference type="Proteomes" id="UP001597120"/>
    </source>
</evidence>
<accession>A0ABW3DEY9</accession>
<dbReference type="Proteomes" id="UP001597120">
    <property type="component" value="Unassembled WGS sequence"/>
</dbReference>
<organism evidence="1 2">
    <name type="scientific">Paenibacillus residui</name>
    <dbReference type="NCBI Taxonomy" id="629724"/>
    <lineage>
        <taxon>Bacteria</taxon>
        <taxon>Bacillati</taxon>
        <taxon>Bacillota</taxon>
        <taxon>Bacilli</taxon>
        <taxon>Bacillales</taxon>
        <taxon>Paenibacillaceae</taxon>
        <taxon>Paenibacillus</taxon>
    </lineage>
</organism>
<dbReference type="RefSeq" id="WP_186328244.1">
    <property type="nucleotide sequence ID" value="NZ_JBHTIU010000074.1"/>
</dbReference>
<name>A0ABW3DEY9_9BACL</name>
<proteinExistence type="predicted"/>
<gene>
    <name evidence="1" type="ORF">ACFQ03_18445</name>
</gene>
<evidence type="ECO:0000313" key="1">
    <source>
        <dbReference type="EMBL" id="MFD0871124.1"/>
    </source>
</evidence>
<sequence length="50" mass="5670">MRRAQSSMPHQKSEAPLTASSVWLRMGNYEQQRHSARRLTALGEVEAMNA</sequence>
<reference evidence="2" key="1">
    <citation type="journal article" date="2019" name="Int. J. Syst. Evol. Microbiol.">
        <title>The Global Catalogue of Microorganisms (GCM) 10K type strain sequencing project: providing services to taxonomists for standard genome sequencing and annotation.</title>
        <authorList>
            <consortium name="The Broad Institute Genomics Platform"/>
            <consortium name="The Broad Institute Genome Sequencing Center for Infectious Disease"/>
            <person name="Wu L."/>
            <person name="Ma J."/>
        </authorList>
    </citation>
    <scope>NUCLEOTIDE SEQUENCE [LARGE SCALE GENOMIC DNA]</scope>
    <source>
        <strain evidence="2">CCUG 57263</strain>
    </source>
</reference>
<dbReference type="EMBL" id="JBHTIU010000074">
    <property type="protein sequence ID" value="MFD0871124.1"/>
    <property type="molecule type" value="Genomic_DNA"/>
</dbReference>
<keyword evidence="2" id="KW-1185">Reference proteome</keyword>